<name>A0AAV2IK64_LYMST</name>
<feature type="disulfide bond" evidence="2">
    <location>
        <begin position="3"/>
        <end position="12"/>
    </location>
</feature>
<dbReference type="CDD" id="cd00109">
    <property type="entry name" value="Kunitz-type"/>
    <property type="match status" value="1"/>
</dbReference>
<dbReference type="PROSITE" id="PS50026">
    <property type="entry name" value="EGF_3"/>
    <property type="match status" value="1"/>
</dbReference>
<evidence type="ECO:0000313" key="6">
    <source>
        <dbReference type="Proteomes" id="UP001497497"/>
    </source>
</evidence>
<comment type="caution">
    <text evidence="5">The sequence shown here is derived from an EMBL/GenBank/DDBJ whole genome shotgun (WGS) entry which is preliminary data.</text>
</comment>
<dbReference type="InterPro" id="IPR050098">
    <property type="entry name" value="TFPI/VKTCI-like"/>
</dbReference>
<evidence type="ECO:0000256" key="2">
    <source>
        <dbReference type="PROSITE-ProRule" id="PRU00076"/>
    </source>
</evidence>
<dbReference type="PRINTS" id="PR00759">
    <property type="entry name" value="BASICPTASE"/>
</dbReference>
<sequence length="73" mass="8320">CDCPPPYDGRTCEIRQNPCVWPAEPGPCEEKLLRYYYDKMSQQCLPFIFSGCGGNVNNYHNLEECTNITLRGA</sequence>
<comment type="caution">
    <text evidence="2">Lacks conserved residue(s) required for the propagation of feature annotation.</text>
</comment>
<keyword evidence="1 2" id="KW-1015">Disulfide bond</keyword>
<organism evidence="5 6">
    <name type="scientific">Lymnaea stagnalis</name>
    <name type="common">Great pond snail</name>
    <name type="synonym">Helix stagnalis</name>
    <dbReference type="NCBI Taxonomy" id="6523"/>
    <lineage>
        <taxon>Eukaryota</taxon>
        <taxon>Metazoa</taxon>
        <taxon>Spiralia</taxon>
        <taxon>Lophotrochozoa</taxon>
        <taxon>Mollusca</taxon>
        <taxon>Gastropoda</taxon>
        <taxon>Heterobranchia</taxon>
        <taxon>Euthyneura</taxon>
        <taxon>Panpulmonata</taxon>
        <taxon>Hygrophila</taxon>
        <taxon>Lymnaeoidea</taxon>
        <taxon>Lymnaeidae</taxon>
        <taxon>Lymnaea</taxon>
    </lineage>
</organism>
<dbReference type="EMBL" id="CAXITT010000994">
    <property type="protein sequence ID" value="CAL1547501.1"/>
    <property type="molecule type" value="Genomic_DNA"/>
</dbReference>
<evidence type="ECO:0000256" key="1">
    <source>
        <dbReference type="ARBA" id="ARBA00023157"/>
    </source>
</evidence>
<reference evidence="5 6" key="1">
    <citation type="submission" date="2024-04" db="EMBL/GenBank/DDBJ databases">
        <authorList>
            <consortium name="Genoscope - CEA"/>
            <person name="William W."/>
        </authorList>
    </citation>
    <scope>NUCLEOTIDE SEQUENCE [LARGE SCALE GENOMIC DNA]</scope>
</reference>
<feature type="domain" description="EGF-like" evidence="3">
    <location>
        <begin position="1"/>
        <end position="13"/>
    </location>
</feature>
<evidence type="ECO:0000259" key="4">
    <source>
        <dbReference type="PROSITE" id="PS50279"/>
    </source>
</evidence>
<proteinExistence type="predicted"/>
<dbReference type="PANTHER" id="PTHR10083:SF374">
    <property type="entry name" value="BPTI_KUNITZ INHIBITOR DOMAIN-CONTAINING PROTEIN"/>
    <property type="match status" value="1"/>
</dbReference>
<dbReference type="PROSITE" id="PS00280">
    <property type="entry name" value="BPTI_KUNITZ_1"/>
    <property type="match status" value="1"/>
</dbReference>
<dbReference type="AlphaFoldDB" id="A0AAV2IK64"/>
<feature type="domain" description="BPTI/Kunitz inhibitor" evidence="4">
    <location>
        <begin position="19"/>
        <end position="69"/>
    </location>
</feature>
<protein>
    <recommendedName>
        <fullName evidence="7">BPTI/Kunitz inhibitor domain-containing protein</fullName>
    </recommendedName>
</protein>
<dbReference type="InterPro" id="IPR000742">
    <property type="entry name" value="EGF"/>
</dbReference>
<dbReference type="PROSITE" id="PS50279">
    <property type="entry name" value="BPTI_KUNITZ_2"/>
    <property type="match status" value="1"/>
</dbReference>
<dbReference type="GO" id="GO:0005615">
    <property type="term" value="C:extracellular space"/>
    <property type="evidence" value="ECO:0007669"/>
    <property type="project" value="TreeGrafter"/>
</dbReference>
<dbReference type="SUPFAM" id="SSF57362">
    <property type="entry name" value="BPTI-like"/>
    <property type="match status" value="1"/>
</dbReference>
<keyword evidence="2" id="KW-0245">EGF-like domain</keyword>
<evidence type="ECO:0000313" key="5">
    <source>
        <dbReference type="EMBL" id="CAL1547501.1"/>
    </source>
</evidence>
<dbReference type="Gene3D" id="4.10.410.10">
    <property type="entry name" value="Pancreatic trypsin inhibitor Kunitz domain"/>
    <property type="match status" value="1"/>
</dbReference>
<dbReference type="PROSITE" id="PS01186">
    <property type="entry name" value="EGF_2"/>
    <property type="match status" value="1"/>
</dbReference>
<dbReference type="Proteomes" id="UP001497497">
    <property type="component" value="Unassembled WGS sequence"/>
</dbReference>
<dbReference type="PROSITE" id="PS00022">
    <property type="entry name" value="EGF_1"/>
    <property type="match status" value="1"/>
</dbReference>
<dbReference type="SMART" id="SM00131">
    <property type="entry name" value="KU"/>
    <property type="match status" value="1"/>
</dbReference>
<evidence type="ECO:0008006" key="7">
    <source>
        <dbReference type="Google" id="ProtNLM"/>
    </source>
</evidence>
<keyword evidence="6" id="KW-1185">Reference proteome</keyword>
<dbReference type="Pfam" id="PF00014">
    <property type="entry name" value="Kunitz_BPTI"/>
    <property type="match status" value="1"/>
</dbReference>
<dbReference type="PANTHER" id="PTHR10083">
    <property type="entry name" value="KUNITZ-TYPE PROTEASE INHIBITOR-RELATED"/>
    <property type="match status" value="1"/>
</dbReference>
<dbReference type="InterPro" id="IPR036880">
    <property type="entry name" value="Kunitz_BPTI_sf"/>
</dbReference>
<dbReference type="InterPro" id="IPR020901">
    <property type="entry name" value="Prtase_inh_Kunz-CS"/>
</dbReference>
<gene>
    <name evidence="5" type="ORF">GSLYS_00020818001</name>
</gene>
<evidence type="ECO:0000259" key="3">
    <source>
        <dbReference type="PROSITE" id="PS50026"/>
    </source>
</evidence>
<accession>A0AAV2IK64</accession>
<dbReference type="GO" id="GO:0004867">
    <property type="term" value="F:serine-type endopeptidase inhibitor activity"/>
    <property type="evidence" value="ECO:0007669"/>
    <property type="project" value="InterPro"/>
</dbReference>
<feature type="non-terminal residue" evidence="5">
    <location>
        <position position="73"/>
    </location>
</feature>
<dbReference type="InterPro" id="IPR002223">
    <property type="entry name" value="Kunitz_BPTI"/>
</dbReference>
<feature type="non-terminal residue" evidence="5">
    <location>
        <position position="1"/>
    </location>
</feature>